<dbReference type="SMR" id="Q54L16"/>
<evidence type="ECO:0000313" key="2">
    <source>
        <dbReference type="EMBL" id="EAL63975.1"/>
    </source>
</evidence>
<gene>
    <name evidence="2" type="ORF">DDB_G0286955</name>
</gene>
<accession>Q54L16</accession>
<sequence length="374" mass="43033">MKDSQIFPITIEDVKKICYAIQYHKCGELYRFLGVKKEDTIDKIAHTYKEIKSNFKNDEIVTASLDAAYEIISDKRLRDYYDEKLYDDMVREELKYFQSLNQKNQTLLSTIGALLAPLEIISLVINTTPSPPSISSLQILRSFIKKHSAFSLGKIVLTQAMLPSTLAMIIQPLFILKDKYTYSFSMVGKLTDEIVSYLSTFIITFPLDCYMQTAHNLSFLEVVKKVVLCQDGVTRKLNFKNVAYTFISSFGMYALSRLLRIGYNKVEAYVESKSLENPNSTFWRNSLIIKSIYVKSIFMSLFLVPYEAIHSQYSYLYVQRYLGKPTLSLSINPISLAVDLVKSQGYRKLYKSLPFSYISLLLEEYLISNISTDL</sequence>
<dbReference type="PROSITE" id="PS50076">
    <property type="entry name" value="DNAJ_2"/>
    <property type="match status" value="1"/>
</dbReference>
<dbReference type="InParanoid" id="Q54L16"/>
<proteinExistence type="predicted"/>
<dbReference type="SUPFAM" id="SSF46565">
    <property type="entry name" value="Chaperone J-domain"/>
    <property type="match status" value="1"/>
</dbReference>
<keyword evidence="3" id="KW-1185">Reference proteome</keyword>
<dbReference type="InterPro" id="IPR001623">
    <property type="entry name" value="DnaJ_domain"/>
</dbReference>
<dbReference type="PANTHER" id="PTHR44303:SF2">
    <property type="entry name" value="DNAJ HOMOLOG SUBFAMILY C MEMBER 16"/>
    <property type="match status" value="1"/>
</dbReference>
<organism evidence="2 3">
    <name type="scientific">Dictyostelium discoideum</name>
    <name type="common">Social amoeba</name>
    <dbReference type="NCBI Taxonomy" id="44689"/>
    <lineage>
        <taxon>Eukaryota</taxon>
        <taxon>Amoebozoa</taxon>
        <taxon>Evosea</taxon>
        <taxon>Eumycetozoa</taxon>
        <taxon>Dictyostelia</taxon>
        <taxon>Dictyosteliales</taxon>
        <taxon>Dictyosteliaceae</taxon>
        <taxon>Dictyostelium</taxon>
    </lineage>
</organism>
<dbReference type="RefSeq" id="XP_637487.1">
    <property type="nucleotide sequence ID" value="XM_632395.1"/>
</dbReference>
<feature type="domain" description="J" evidence="1">
    <location>
        <begin position="28"/>
        <end position="85"/>
    </location>
</feature>
<dbReference type="KEGG" id="ddi:DDB_G0286955"/>
<dbReference type="EMBL" id="AAFI02000092">
    <property type="protein sequence ID" value="EAL63975.1"/>
    <property type="molecule type" value="Genomic_DNA"/>
</dbReference>
<comment type="caution">
    <text evidence="2">The sequence shown here is derived from an EMBL/GenBank/DDBJ whole genome shotgun (WGS) entry which is preliminary data.</text>
</comment>
<dbReference type="PANTHER" id="PTHR44303">
    <property type="entry name" value="DNAJ HOMOLOG SUBFAMILY C MEMBER 16"/>
    <property type="match status" value="1"/>
</dbReference>
<evidence type="ECO:0000313" key="3">
    <source>
        <dbReference type="Proteomes" id="UP000002195"/>
    </source>
</evidence>
<dbReference type="PaxDb" id="44689-DDB0187213"/>
<dbReference type="AlphaFoldDB" id="Q54L16"/>
<name>Q54L16_DICDI</name>
<dbReference type="FunCoup" id="Q54L16">
    <property type="interactions" value="4"/>
</dbReference>
<evidence type="ECO:0000259" key="1">
    <source>
        <dbReference type="PROSITE" id="PS50076"/>
    </source>
</evidence>
<dbReference type="GeneID" id="8625886"/>
<dbReference type="InterPro" id="IPR036869">
    <property type="entry name" value="J_dom_sf"/>
</dbReference>
<dbReference type="PhylomeDB" id="Q54L16"/>
<protein>
    <recommendedName>
        <fullName evidence="1">J domain-containing protein</fullName>
    </recommendedName>
</protein>
<dbReference type="VEuPathDB" id="AmoebaDB:DDB_G0286955"/>
<dbReference type="Proteomes" id="UP000002195">
    <property type="component" value="Unassembled WGS sequence"/>
</dbReference>
<dbReference type="HOGENOM" id="CLU_740650_0_0_1"/>
<dbReference type="InterPro" id="IPR052448">
    <property type="entry name" value="DnaJ_C16_autophagy_reg"/>
</dbReference>
<reference evidence="2 3" key="1">
    <citation type="journal article" date="2005" name="Nature">
        <title>The genome of the social amoeba Dictyostelium discoideum.</title>
        <authorList>
            <consortium name="The Dictyostelium discoideum Sequencing Consortium"/>
            <person name="Eichinger L."/>
            <person name="Pachebat J.A."/>
            <person name="Glockner G."/>
            <person name="Rajandream M.A."/>
            <person name="Sucgang R."/>
            <person name="Berriman M."/>
            <person name="Song J."/>
            <person name="Olsen R."/>
            <person name="Szafranski K."/>
            <person name="Xu Q."/>
            <person name="Tunggal B."/>
            <person name="Kummerfeld S."/>
            <person name="Madera M."/>
            <person name="Konfortov B.A."/>
            <person name="Rivero F."/>
            <person name="Bankier A.T."/>
            <person name="Lehmann R."/>
            <person name="Hamlin N."/>
            <person name="Davies R."/>
            <person name="Gaudet P."/>
            <person name="Fey P."/>
            <person name="Pilcher K."/>
            <person name="Chen G."/>
            <person name="Saunders D."/>
            <person name="Sodergren E."/>
            <person name="Davis P."/>
            <person name="Kerhornou A."/>
            <person name="Nie X."/>
            <person name="Hall N."/>
            <person name="Anjard C."/>
            <person name="Hemphill L."/>
            <person name="Bason N."/>
            <person name="Farbrother P."/>
            <person name="Desany B."/>
            <person name="Just E."/>
            <person name="Morio T."/>
            <person name="Rost R."/>
            <person name="Churcher C."/>
            <person name="Cooper J."/>
            <person name="Haydock S."/>
            <person name="van Driessche N."/>
            <person name="Cronin A."/>
            <person name="Goodhead I."/>
            <person name="Muzny D."/>
            <person name="Mourier T."/>
            <person name="Pain A."/>
            <person name="Lu M."/>
            <person name="Harper D."/>
            <person name="Lindsay R."/>
            <person name="Hauser H."/>
            <person name="James K."/>
            <person name="Quiles M."/>
            <person name="Madan Babu M."/>
            <person name="Saito T."/>
            <person name="Buchrieser C."/>
            <person name="Wardroper A."/>
            <person name="Felder M."/>
            <person name="Thangavelu M."/>
            <person name="Johnson D."/>
            <person name="Knights A."/>
            <person name="Loulseged H."/>
            <person name="Mungall K."/>
            <person name="Oliver K."/>
            <person name="Price C."/>
            <person name="Quail M.A."/>
            <person name="Urushihara H."/>
            <person name="Hernandez J."/>
            <person name="Rabbinowitsch E."/>
            <person name="Steffen D."/>
            <person name="Sanders M."/>
            <person name="Ma J."/>
            <person name="Kohara Y."/>
            <person name="Sharp S."/>
            <person name="Simmonds M."/>
            <person name="Spiegler S."/>
            <person name="Tivey A."/>
            <person name="Sugano S."/>
            <person name="White B."/>
            <person name="Walker D."/>
            <person name="Woodward J."/>
            <person name="Winckler T."/>
            <person name="Tanaka Y."/>
            <person name="Shaulsky G."/>
            <person name="Schleicher M."/>
            <person name="Weinstock G."/>
            <person name="Rosenthal A."/>
            <person name="Cox E.C."/>
            <person name="Chisholm R.L."/>
            <person name="Gibbs R."/>
            <person name="Loomis W.F."/>
            <person name="Platzer M."/>
            <person name="Kay R.R."/>
            <person name="Williams J."/>
            <person name="Dear P.H."/>
            <person name="Noegel A.A."/>
            <person name="Barrell B."/>
            <person name="Kuspa A."/>
        </authorList>
    </citation>
    <scope>NUCLEOTIDE SEQUENCE [LARGE SCALE GENOMIC DNA]</scope>
    <source>
        <strain evidence="2 3">AX4</strain>
    </source>
</reference>
<dbReference type="dictyBase" id="DDB_G0286955"/>